<evidence type="ECO:0000313" key="1">
    <source>
        <dbReference type="EMBL" id="CDH34910.1"/>
    </source>
</evidence>
<sequence>MINYINFMLFKYKINEVNILISYIL</sequence>
<dbReference type="HOGENOM" id="CLU_221817_0_0_6"/>
<evidence type="ECO:0000313" key="2">
    <source>
        <dbReference type="Proteomes" id="UP000028480"/>
    </source>
</evidence>
<name>A0A077QNH2_XENBV</name>
<comment type="caution">
    <text evidence="1">The sequence shown here is derived from an EMBL/GenBank/DDBJ whole genome shotgun (WGS) entry which is preliminary data.</text>
</comment>
<gene>
    <name evidence="1" type="ORF">XBI1_650032</name>
</gene>
<accession>A0A077QNH2</accession>
<dbReference type="EMBL" id="CBTB010000274">
    <property type="protein sequence ID" value="CDH34910.1"/>
    <property type="molecule type" value="Genomic_DNA"/>
</dbReference>
<protein>
    <submittedName>
        <fullName evidence="1">Uncharacterized protein</fullName>
    </submittedName>
</protein>
<reference evidence="1" key="1">
    <citation type="submission" date="2013-07" db="EMBL/GenBank/DDBJ databases">
        <title>Sub-species coevolution in mutualistic symbiosis.</title>
        <authorList>
            <person name="Murfin K."/>
            <person name="Klassen J."/>
            <person name="Lee M."/>
            <person name="Forst S."/>
            <person name="Stock P."/>
            <person name="Goodrich-Blair H."/>
        </authorList>
    </citation>
    <scope>NUCLEOTIDE SEQUENCE [LARGE SCALE GENOMIC DNA]</scope>
    <source>
        <strain evidence="1">Intermedium</strain>
    </source>
</reference>
<dbReference type="AlphaFoldDB" id="A0A077QNH2"/>
<dbReference type="Proteomes" id="UP000028480">
    <property type="component" value="Unassembled WGS sequence"/>
</dbReference>
<proteinExistence type="predicted"/>
<organism evidence="1 2">
    <name type="scientific">Xenorhabdus bovienii str. Intermedium</name>
    <dbReference type="NCBI Taxonomy" id="1379677"/>
    <lineage>
        <taxon>Bacteria</taxon>
        <taxon>Pseudomonadati</taxon>
        <taxon>Pseudomonadota</taxon>
        <taxon>Gammaproteobacteria</taxon>
        <taxon>Enterobacterales</taxon>
        <taxon>Morganellaceae</taxon>
        <taxon>Xenorhabdus</taxon>
    </lineage>
</organism>